<dbReference type="InterPro" id="IPR050987">
    <property type="entry name" value="AtrR-like"/>
</dbReference>
<dbReference type="CDD" id="cd12148">
    <property type="entry name" value="fungal_TF_MHR"/>
    <property type="match status" value="1"/>
</dbReference>
<feature type="domain" description="Zn(2)-C6 fungal-type" evidence="4">
    <location>
        <begin position="22"/>
        <end position="59"/>
    </location>
</feature>
<dbReference type="OrthoDB" id="2123952at2759"/>
<accession>A0A1E4TD65</accession>
<dbReference type="GO" id="GO:0008270">
    <property type="term" value="F:zinc ion binding"/>
    <property type="evidence" value="ECO:0007669"/>
    <property type="project" value="InterPro"/>
</dbReference>
<evidence type="ECO:0000259" key="4">
    <source>
        <dbReference type="PROSITE" id="PS50048"/>
    </source>
</evidence>
<keyword evidence="2" id="KW-0539">Nucleus</keyword>
<dbReference type="Pfam" id="PF00172">
    <property type="entry name" value="Zn_clus"/>
    <property type="match status" value="1"/>
</dbReference>
<gene>
    <name evidence="5" type="ORF">CANCADRAFT_46071</name>
</gene>
<dbReference type="GO" id="GO:0006351">
    <property type="term" value="P:DNA-templated transcription"/>
    <property type="evidence" value="ECO:0007669"/>
    <property type="project" value="InterPro"/>
</dbReference>
<dbReference type="Pfam" id="PF04082">
    <property type="entry name" value="Fungal_trans"/>
    <property type="match status" value="1"/>
</dbReference>
<dbReference type="EMBL" id="KV453843">
    <property type="protein sequence ID" value="ODV89657.1"/>
    <property type="molecule type" value="Genomic_DNA"/>
</dbReference>
<dbReference type="SMART" id="SM00066">
    <property type="entry name" value="GAL4"/>
    <property type="match status" value="1"/>
</dbReference>
<evidence type="ECO:0000313" key="5">
    <source>
        <dbReference type="EMBL" id="ODV89657.1"/>
    </source>
</evidence>
<proteinExistence type="predicted"/>
<dbReference type="InterPro" id="IPR036864">
    <property type="entry name" value="Zn2-C6_fun-type_DNA-bd_sf"/>
</dbReference>
<dbReference type="AlphaFoldDB" id="A0A1E4TD65"/>
<feature type="region of interest" description="Disordered" evidence="3">
    <location>
        <begin position="61"/>
        <end position="82"/>
    </location>
</feature>
<dbReference type="GO" id="GO:0003677">
    <property type="term" value="F:DNA binding"/>
    <property type="evidence" value="ECO:0007669"/>
    <property type="project" value="InterPro"/>
</dbReference>
<dbReference type="Proteomes" id="UP000095023">
    <property type="component" value="Unassembled WGS sequence"/>
</dbReference>
<dbReference type="PANTHER" id="PTHR46910">
    <property type="entry name" value="TRANSCRIPTION FACTOR PDR1"/>
    <property type="match status" value="1"/>
</dbReference>
<organism evidence="5 6">
    <name type="scientific">Tortispora caseinolytica NRRL Y-17796</name>
    <dbReference type="NCBI Taxonomy" id="767744"/>
    <lineage>
        <taxon>Eukaryota</taxon>
        <taxon>Fungi</taxon>
        <taxon>Dikarya</taxon>
        <taxon>Ascomycota</taxon>
        <taxon>Saccharomycotina</taxon>
        <taxon>Trigonopsidomycetes</taxon>
        <taxon>Trigonopsidales</taxon>
        <taxon>Trigonopsidaceae</taxon>
        <taxon>Tortispora</taxon>
    </lineage>
</organism>
<evidence type="ECO:0000313" key="6">
    <source>
        <dbReference type="Proteomes" id="UP000095023"/>
    </source>
</evidence>
<dbReference type="Gene3D" id="4.10.240.10">
    <property type="entry name" value="Zn(2)-C6 fungal-type DNA-binding domain"/>
    <property type="match status" value="1"/>
</dbReference>
<dbReference type="GO" id="GO:0000981">
    <property type="term" value="F:DNA-binding transcription factor activity, RNA polymerase II-specific"/>
    <property type="evidence" value="ECO:0007669"/>
    <property type="project" value="InterPro"/>
</dbReference>
<reference evidence="6" key="1">
    <citation type="submission" date="2016-02" db="EMBL/GenBank/DDBJ databases">
        <title>Comparative genomics of biotechnologically important yeasts.</title>
        <authorList>
            <consortium name="DOE Joint Genome Institute"/>
            <person name="Riley R."/>
            <person name="Haridas S."/>
            <person name="Wolfe K.H."/>
            <person name="Lopes M.R."/>
            <person name="Hittinger C.T."/>
            <person name="Goker M."/>
            <person name="Salamov A."/>
            <person name="Wisecaver J."/>
            <person name="Long T.M."/>
            <person name="Aerts A.L."/>
            <person name="Barry K."/>
            <person name="Choi C."/>
            <person name="Clum A."/>
            <person name="Coughlan A.Y."/>
            <person name="Deshpande S."/>
            <person name="Douglass A.P."/>
            <person name="Hanson S.J."/>
            <person name="Klenk H.-P."/>
            <person name="Labutti K."/>
            <person name="Lapidus A."/>
            <person name="Lindquist E."/>
            <person name="Lipzen A."/>
            <person name="Meier-Kolthoff J.P."/>
            <person name="Ohm R.A."/>
            <person name="Otillar R.P."/>
            <person name="Pangilinan J."/>
            <person name="Peng Y."/>
            <person name="Rokas A."/>
            <person name="Rosa C.A."/>
            <person name="Scheuner C."/>
            <person name="Sibirny A.A."/>
            <person name="Slot J.C."/>
            <person name="Stielow J.B."/>
            <person name="Sun H."/>
            <person name="Kurtzman C.P."/>
            <person name="Blackwell M."/>
            <person name="Jeffries T.W."/>
            <person name="Grigoriev I.V."/>
        </authorList>
    </citation>
    <scope>NUCLEOTIDE SEQUENCE [LARGE SCALE GENOMIC DNA]</scope>
    <source>
        <strain evidence="6">NRRL Y-17796</strain>
    </source>
</reference>
<name>A0A1E4TD65_9ASCO</name>
<evidence type="ECO:0000256" key="1">
    <source>
        <dbReference type="ARBA" id="ARBA00022723"/>
    </source>
</evidence>
<protein>
    <recommendedName>
        <fullName evidence="4">Zn(2)-C6 fungal-type domain-containing protein</fullName>
    </recommendedName>
</protein>
<dbReference type="PROSITE" id="PS50048">
    <property type="entry name" value="ZN2_CY6_FUNGAL_2"/>
    <property type="match status" value="1"/>
</dbReference>
<keyword evidence="6" id="KW-1185">Reference proteome</keyword>
<dbReference type="PANTHER" id="PTHR46910:SF18">
    <property type="entry name" value="ZN(II)2CYS6 TRANSCRIPTION FACTOR (EUROFUNG)"/>
    <property type="match status" value="1"/>
</dbReference>
<dbReference type="InterPro" id="IPR001138">
    <property type="entry name" value="Zn2Cys6_DnaBD"/>
</dbReference>
<dbReference type="SUPFAM" id="SSF57701">
    <property type="entry name" value="Zn2/Cys6 DNA-binding domain"/>
    <property type="match status" value="1"/>
</dbReference>
<evidence type="ECO:0000256" key="2">
    <source>
        <dbReference type="ARBA" id="ARBA00023242"/>
    </source>
</evidence>
<evidence type="ECO:0000256" key="3">
    <source>
        <dbReference type="SAM" id="MobiDB-lite"/>
    </source>
</evidence>
<dbReference type="CDD" id="cd00067">
    <property type="entry name" value="GAL4"/>
    <property type="match status" value="1"/>
</dbReference>
<keyword evidence="1" id="KW-0479">Metal-binding</keyword>
<sequence>MLEPVQDPTLVIRRKVNRVSRACDFCHKRGVRCKPMPGVDPAVLSNCLTCFEHNVSCTYTRPGRKRGSKARGISPSSSVHTESGGLPIASYVRPSSDTSYSSRYQKIHPATVRALVNIYFDTIYPIFPFFDEGVFMQDYKQQKIPSDSASYAALMAMCALSSAHVADGTVFNQDLVVPAAKAINHQFFIDEAQAFLPKNITDFNRTEYIQCLGLLSLTGTHTSNPHLIHYYLGLYNAVVCHFSLFDESRWDRSFSLAEREIRRRLYWSLYRLEVHSAVIYTHMPRISDTYSAVEYPVPSGLFTRDYTENCSGDNWLTGWNVITDLYRILEHALERFKTSRPPDLSLGIANPYALPYEEVSYADEIQNRVPYEYRTPMPKSANVEQNRKGFQVSNIVCTLRLLKMVCFVADGQSLTKACKVAIDLIDDCEVIPIDYFRAIGSPMFQELSGIGYILSSIAGTSLSIEQYNEIRIVLIKMADFLDKCDIRLISTSQRAGPQFRDL</sequence>
<dbReference type="InterPro" id="IPR007219">
    <property type="entry name" value="XnlR_reg_dom"/>
</dbReference>